<dbReference type="Pfam" id="PF01753">
    <property type="entry name" value="zf-MYND"/>
    <property type="match status" value="1"/>
</dbReference>
<feature type="region of interest" description="Disordered" evidence="8">
    <location>
        <begin position="169"/>
        <end position="196"/>
    </location>
</feature>
<proteinExistence type="inferred from homology"/>
<evidence type="ECO:0000256" key="1">
    <source>
        <dbReference type="ARBA" id="ARBA00004496"/>
    </source>
</evidence>
<reference evidence="10 11" key="1">
    <citation type="submission" date="2014-06" db="EMBL/GenBank/DDBJ databases">
        <title>Evolutionary Origins and Diversification of the Mycorrhizal Mutualists.</title>
        <authorList>
            <consortium name="DOE Joint Genome Institute"/>
            <consortium name="Mycorrhizal Genomics Consortium"/>
            <person name="Kohler A."/>
            <person name="Kuo A."/>
            <person name="Nagy L.G."/>
            <person name="Floudas D."/>
            <person name="Copeland A."/>
            <person name="Barry K.W."/>
            <person name="Cichocki N."/>
            <person name="Veneault-Fourrey C."/>
            <person name="LaButti K."/>
            <person name="Lindquist E.A."/>
            <person name="Lipzen A."/>
            <person name="Lundell T."/>
            <person name="Morin E."/>
            <person name="Murat C."/>
            <person name="Riley R."/>
            <person name="Ohm R."/>
            <person name="Sun H."/>
            <person name="Tunlid A."/>
            <person name="Henrissat B."/>
            <person name="Grigoriev I.V."/>
            <person name="Hibbett D.S."/>
            <person name="Martin F."/>
        </authorList>
    </citation>
    <scope>NUCLEOTIDE SEQUENCE [LARGE SCALE GENOMIC DNA]</scope>
    <source>
        <strain evidence="10 11">SS14</strain>
    </source>
</reference>
<evidence type="ECO:0000256" key="7">
    <source>
        <dbReference type="PROSITE-ProRule" id="PRU00134"/>
    </source>
</evidence>
<feature type="domain" description="MYND-type" evidence="9">
    <location>
        <begin position="261"/>
        <end position="303"/>
    </location>
</feature>
<dbReference type="HOGENOM" id="CLU_891893_0_0_1"/>
<feature type="region of interest" description="Disordered" evidence="8">
    <location>
        <begin position="44"/>
        <end position="70"/>
    </location>
</feature>
<evidence type="ECO:0000313" key="10">
    <source>
        <dbReference type="EMBL" id="KIJ35499.1"/>
    </source>
</evidence>
<evidence type="ECO:0000256" key="6">
    <source>
        <dbReference type="ARBA" id="ARBA00022833"/>
    </source>
</evidence>
<dbReference type="GO" id="GO:0008270">
    <property type="term" value="F:zinc ion binding"/>
    <property type="evidence" value="ECO:0007669"/>
    <property type="project" value="UniProtKB-KW"/>
</dbReference>
<dbReference type="PROSITE" id="PS50865">
    <property type="entry name" value="ZF_MYND_2"/>
    <property type="match status" value="1"/>
</dbReference>
<dbReference type="OrthoDB" id="5594178at2759"/>
<accession>A0A0C9UKV7</accession>
<dbReference type="PANTHER" id="PTHR47442">
    <property type="entry name" value="MYND-TYPE ZINC FINGER PROTEIN MUB1"/>
    <property type="match status" value="1"/>
</dbReference>
<dbReference type="AlphaFoldDB" id="A0A0C9UKV7"/>
<evidence type="ECO:0000256" key="8">
    <source>
        <dbReference type="SAM" id="MobiDB-lite"/>
    </source>
</evidence>
<comment type="similarity">
    <text evidence="2">Belongs to the MUB1/samB family.</text>
</comment>
<dbReference type="GO" id="GO:0005737">
    <property type="term" value="C:cytoplasm"/>
    <property type="evidence" value="ECO:0007669"/>
    <property type="project" value="UniProtKB-SubCell"/>
</dbReference>
<organism evidence="10 11">
    <name type="scientific">Sphaerobolus stellatus (strain SS14)</name>
    <dbReference type="NCBI Taxonomy" id="990650"/>
    <lineage>
        <taxon>Eukaryota</taxon>
        <taxon>Fungi</taxon>
        <taxon>Dikarya</taxon>
        <taxon>Basidiomycota</taxon>
        <taxon>Agaricomycotina</taxon>
        <taxon>Agaricomycetes</taxon>
        <taxon>Phallomycetidae</taxon>
        <taxon>Geastrales</taxon>
        <taxon>Sphaerobolaceae</taxon>
        <taxon>Sphaerobolus</taxon>
    </lineage>
</organism>
<evidence type="ECO:0000259" key="9">
    <source>
        <dbReference type="PROSITE" id="PS50865"/>
    </source>
</evidence>
<keyword evidence="5 7" id="KW-0863">Zinc-finger</keyword>
<evidence type="ECO:0000256" key="2">
    <source>
        <dbReference type="ARBA" id="ARBA00010655"/>
    </source>
</evidence>
<dbReference type="Gene3D" id="6.10.140.2220">
    <property type="match status" value="1"/>
</dbReference>
<keyword evidence="3" id="KW-0963">Cytoplasm</keyword>
<evidence type="ECO:0000313" key="11">
    <source>
        <dbReference type="Proteomes" id="UP000054279"/>
    </source>
</evidence>
<dbReference type="PANTHER" id="PTHR47442:SF1">
    <property type="entry name" value="MYND-TYPE ZINC FINGER PROTEIN MUB1"/>
    <property type="match status" value="1"/>
</dbReference>
<comment type="subcellular location">
    <subcellularLocation>
        <location evidence="1">Cytoplasm</location>
    </subcellularLocation>
</comment>
<protein>
    <recommendedName>
        <fullName evidence="9">MYND-type domain-containing protein</fullName>
    </recommendedName>
</protein>
<evidence type="ECO:0000256" key="3">
    <source>
        <dbReference type="ARBA" id="ARBA00022490"/>
    </source>
</evidence>
<evidence type="ECO:0000256" key="4">
    <source>
        <dbReference type="ARBA" id="ARBA00022723"/>
    </source>
</evidence>
<gene>
    <name evidence="10" type="ORF">M422DRAFT_232923</name>
</gene>
<dbReference type="EMBL" id="KN837188">
    <property type="protein sequence ID" value="KIJ35499.1"/>
    <property type="molecule type" value="Genomic_DNA"/>
</dbReference>
<evidence type="ECO:0000256" key="5">
    <source>
        <dbReference type="ARBA" id="ARBA00022771"/>
    </source>
</evidence>
<sequence>MDVRGLGGVREIGADLRDLGLTADGRERREAAEDLTPRANFAALPDIRAPPVVQRQPASPAPPPRPHNQLTRLPNISLTQVPRAAQTGVTISATLLHGPRQPPPHDAGPYREEDVLLSLQLLAYLSKYPHVRQAFYKPRAVFNPAMQVCGMDPPPGPFETLVRGKAKYRPSTSSYATPSASSNPAPTTNYPLPSHAGPALTQSTNIFSLVERFTFRASPAEINLPTTPPSIPAEFQHWAGVVMRNACRKDESRGGIRQCANVQCGKWETFPREFAKCRRCRKAKYCGKDCQSKAWSEGHRFWCSARRRRGPG</sequence>
<dbReference type="GO" id="GO:1990304">
    <property type="term" value="C:MUB1-RAD6-UBR2 ubiquitin ligase complex"/>
    <property type="evidence" value="ECO:0007669"/>
    <property type="project" value="TreeGrafter"/>
</dbReference>
<keyword evidence="4" id="KW-0479">Metal-binding</keyword>
<keyword evidence="11" id="KW-1185">Reference proteome</keyword>
<dbReference type="GO" id="GO:0007163">
    <property type="term" value="P:establishment or maintenance of cell polarity"/>
    <property type="evidence" value="ECO:0007669"/>
    <property type="project" value="TreeGrafter"/>
</dbReference>
<dbReference type="SUPFAM" id="SSF144232">
    <property type="entry name" value="HIT/MYND zinc finger-like"/>
    <property type="match status" value="1"/>
</dbReference>
<name>A0A0C9UKV7_SPHS4</name>
<dbReference type="InterPro" id="IPR002893">
    <property type="entry name" value="Znf_MYND"/>
</dbReference>
<dbReference type="Proteomes" id="UP000054279">
    <property type="component" value="Unassembled WGS sequence"/>
</dbReference>
<dbReference type="InterPro" id="IPR051664">
    <property type="entry name" value="MYND-type_zinc_finger"/>
</dbReference>
<feature type="compositionally biased region" description="Low complexity" evidence="8">
    <location>
        <begin position="170"/>
        <end position="189"/>
    </location>
</feature>
<keyword evidence="6" id="KW-0862">Zinc</keyword>
<dbReference type="GO" id="GO:0006511">
    <property type="term" value="P:ubiquitin-dependent protein catabolic process"/>
    <property type="evidence" value="ECO:0007669"/>
    <property type="project" value="TreeGrafter"/>
</dbReference>